<dbReference type="AlphaFoldDB" id="A0A2W1P544"/>
<keyword evidence="1" id="KW-0472">Membrane</keyword>
<reference evidence="2" key="1">
    <citation type="submission" date="2018-06" db="EMBL/GenBank/DDBJ databases">
        <title>Paenibacillus xerothermodurans sp. nov. an extremely dry heat resistant spore forming bacterium isolated from the soil of Cape Canaveral, Florida.</title>
        <authorList>
            <person name="Seuylemezian A."/>
            <person name="Kaur N."/>
            <person name="Patil P."/>
            <person name="Patil P."/>
            <person name="Mayilraj S."/>
            <person name="Vaishampayan P."/>
        </authorList>
    </citation>
    <scope>NUCLEOTIDE SEQUENCE [LARGE SCALE GENOMIC DNA]</scope>
    <source>
        <strain evidence="2">ATCC 27380</strain>
    </source>
</reference>
<gene>
    <name evidence="2" type="ORF">CBW46_003140</name>
</gene>
<proteinExistence type="predicted"/>
<sequence>MQSMKMPMVVLFILFLISLGCMVYGNVFEREQMLANGLQTFGFLGTIGCGVGLLALVIYHERKRTEEKGR</sequence>
<keyword evidence="1" id="KW-1133">Transmembrane helix</keyword>
<dbReference type="Proteomes" id="UP000214746">
    <property type="component" value="Unassembled WGS sequence"/>
</dbReference>
<comment type="caution">
    <text evidence="2">The sequence shown here is derived from an EMBL/GenBank/DDBJ whole genome shotgun (WGS) entry which is preliminary data.</text>
</comment>
<dbReference type="PROSITE" id="PS51257">
    <property type="entry name" value="PROKAR_LIPOPROTEIN"/>
    <property type="match status" value="1"/>
</dbReference>
<dbReference type="RefSeq" id="WP_089198540.1">
    <property type="nucleotide sequence ID" value="NZ_NHRJ02000001.1"/>
</dbReference>
<evidence type="ECO:0000313" key="3">
    <source>
        <dbReference type="Proteomes" id="UP000214746"/>
    </source>
</evidence>
<organism evidence="2 3">
    <name type="scientific">Paenibacillus xerothermodurans</name>
    <dbReference type="NCBI Taxonomy" id="1977292"/>
    <lineage>
        <taxon>Bacteria</taxon>
        <taxon>Bacillati</taxon>
        <taxon>Bacillota</taxon>
        <taxon>Bacilli</taxon>
        <taxon>Bacillales</taxon>
        <taxon>Paenibacillaceae</taxon>
        <taxon>Paenibacillus</taxon>
    </lineage>
</organism>
<feature type="transmembrane region" description="Helical" evidence="1">
    <location>
        <begin position="41"/>
        <end position="60"/>
    </location>
</feature>
<evidence type="ECO:0000313" key="2">
    <source>
        <dbReference type="EMBL" id="PZE22772.1"/>
    </source>
</evidence>
<keyword evidence="3" id="KW-1185">Reference proteome</keyword>
<keyword evidence="1" id="KW-0812">Transmembrane</keyword>
<accession>A0A2W1P544</accession>
<evidence type="ECO:0000256" key="1">
    <source>
        <dbReference type="SAM" id="Phobius"/>
    </source>
</evidence>
<protein>
    <submittedName>
        <fullName evidence="2">Uncharacterized protein</fullName>
    </submittedName>
</protein>
<dbReference type="EMBL" id="NHRJ02000001">
    <property type="protein sequence ID" value="PZE22772.1"/>
    <property type="molecule type" value="Genomic_DNA"/>
</dbReference>
<name>A0A2W1P544_PAEXE</name>